<dbReference type="InterPro" id="IPR002347">
    <property type="entry name" value="SDR_fam"/>
</dbReference>
<evidence type="ECO:0000256" key="2">
    <source>
        <dbReference type="ARBA" id="ARBA00023002"/>
    </source>
</evidence>
<protein>
    <recommendedName>
        <fullName evidence="6">Farnesol dehydrogenase</fullName>
    </recommendedName>
</protein>
<dbReference type="GO" id="GO:0016616">
    <property type="term" value="F:oxidoreductase activity, acting on the CH-OH group of donors, NAD or NADP as acceptor"/>
    <property type="evidence" value="ECO:0007669"/>
    <property type="project" value="UniProtKB-ARBA"/>
</dbReference>
<dbReference type="EMBL" id="JARPUR010000006">
    <property type="protein sequence ID" value="KAK4874252.1"/>
    <property type="molecule type" value="Genomic_DNA"/>
</dbReference>
<accession>A0AAN7PRZ1</accession>
<dbReference type="Gene3D" id="3.40.50.720">
    <property type="entry name" value="NAD(P)-binding Rossmann-like Domain"/>
    <property type="match status" value="1"/>
</dbReference>
<dbReference type="Pfam" id="PF00106">
    <property type="entry name" value="adh_short"/>
    <property type="match status" value="1"/>
</dbReference>
<evidence type="ECO:0000313" key="4">
    <source>
        <dbReference type="EMBL" id="KAK4874252.1"/>
    </source>
</evidence>
<comment type="similarity">
    <text evidence="1 3">Belongs to the short-chain dehydrogenases/reductases (SDR) family.</text>
</comment>
<evidence type="ECO:0000256" key="1">
    <source>
        <dbReference type="ARBA" id="ARBA00006484"/>
    </source>
</evidence>
<dbReference type="PANTHER" id="PTHR43115">
    <property type="entry name" value="DEHYDROGENASE/REDUCTASE SDR FAMILY MEMBER 11"/>
    <property type="match status" value="1"/>
</dbReference>
<dbReference type="PRINTS" id="PR00081">
    <property type="entry name" value="GDHRDH"/>
</dbReference>
<dbReference type="PRINTS" id="PR00080">
    <property type="entry name" value="SDRFAMILY"/>
</dbReference>
<keyword evidence="2" id="KW-0560">Oxidoreductase</keyword>
<dbReference type="Proteomes" id="UP001353858">
    <property type="component" value="Unassembled WGS sequence"/>
</dbReference>
<keyword evidence="5" id="KW-1185">Reference proteome</keyword>
<comment type="caution">
    <text evidence="4">The sequence shown here is derived from an EMBL/GenBank/DDBJ whole genome shotgun (WGS) entry which is preliminary data.</text>
</comment>
<reference evidence="5" key="1">
    <citation type="submission" date="2023-01" db="EMBL/GenBank/DDBJ databases">
        <title>Key to firefly adult light organ development and bioluminescence: homeobox transcription factors regulate luciferase expression and transportation to peroxisome.</title>
        <authorList>
            <person name="Fu X."/>
        </authorList>
    </citation>
    <scope>NUCLEOTIDE SEQUENCE [LARGE SCALE GENOMIC DNA]</scope>
</reference>
<dbReference type="InterPro" id="IPR036291">
    <property type="entry name" value="NAD(P)-bd_dom_sf"/>
</dbReference>
<evidence type="ECO:0000256" key="3">
    <source>
        <dbReference type="RuleBase" id="RU000363"/>
    </source>
</evidence>
<dbReference type="SUPFAM" id="SSF51735">
    <property type="entry name" value="NAD(P)-binding Rossmann-fold domains"/>
    <property type="match status" value="1"/>
</dbReference>
<evidence type="ECO:0000313" key="5">
    <source>
        <dbReference type="Proteomes" id="UP001353858"/>
    </source>
</evidence>
<name>A0AAN7PRZ1_9COLE</name>
<dbReference type="PANTHER" id="PTHR43115:SF4">
    <property type="entry name" value="DEHYDROGENASE_REDUCTASE SDR FAMILY MEMBER 11"/>
    <property type="match status" value="1"/>
</dbReference>
<dbReference type="FunFam" id="3.40.50.720:FF:000047">
    <property type="entry name" value="NADP-dependent L-serine/L-allo-threonine dehydrogenase"/>
    <property type="match status" value="1"/>
</dbReference>
<proteinExistence type="inferred from homology"/>
<gene>
    <name evidence="4" type="ORF">RN001_013612</name>
</gene>
<sequence>MSANMDRWEGKVAVVSGTNSGIGAAIATQLVDAGLKVVGLSRRKNRGEELAKKLIQRKGQFHPLVVDITKEQEVLSAFDWIKEELGPVHILINNAGVKRSTMLIDGDTSMWKETLDTNILGLCMMTREAVKSMRDNNVDGHIVHMNSLCGHMIPPIIDKNVYCASKYAVTALTETLRQELNTIGSKIKITSISPGFVKTEMLASTYLKEYKTIKEKPALESEDVASAVLYTLSTPPHVQIQDILIRPVGQIC</sequence>
<dbReference type="AlphaFoldDB" id="A0AAN7PRZ1"/>
<evidence type="ECO:0008006" key="6">
    <source>
        <dbReference type="Google" id="ProtNLM"/>
    </source>
</evidence>
<organism evidence="4 5">
    <name type="scientific">Aquatica leii</name>
    <dbReference type="NCBI Taxonomy" id="1421715"/>
    <lineage>
        <taxon>Eukaryota</taxon>
        <taxon>Metazoa</taxon>
        <taxon>Ecdysozoa</taxon>
        <taxon>Arthropoda</taxon>
        <taxon>Hexapoda</taxon>
        <taxon>Insecta</taxon>
        <taxon>Pterygota</taxon>
        <taxon>Neoptera</taxon>
        <taxon>Endopterygota</taxon>
        <taxon>Coleoptera</taxon>
        <taxon>Polyphaga</taxon>
        <taxon>Elateriformia</taxon>
        <taxon>Elateroidea</taxon>
        <taxon>Lampyridae</taxon>
        <taxon>Luciolinae</taxon>
        <taxon>Aquatica</taxon>
    </lineage>
</organism>